<evidence type="ECO:0000256" key="2">
    <source>
        <dbReference type="ARBA" id="ARBA00022801"/>
    </source>
</evidence>
<keyword evidence="2" id="KW-0378">Hydrolase</keyword>
<dbReference type="PANTHER" id="PTHR30231:SF4">
    <property type="entry name" value="PROTEIN NEN2"/>
    <property type="match status" value="1"/>
</dbReference>
<dbReference type="InterPro" id="IPR013520">
    <property type="entry name" value="Ribonucl_H"/>
</dbReference>
<gene>
    <name evidence="6" type="ORF">AB2L27_01335</name>
</gene>
<organism evidence="6 7">
    <name type="scientific">Kineococcus halophytocola</name>
    <dbReference type="NCBI Taxonomy" id="3234027"/>
    <lineage>
        <taxon>Bacteria</taxon>
        <taxon>Bacillati</taxon>
        <taxon>Actinomycetota</taxon>
        <taxon>Actinomycetes</taxon>
        <taxon>Kineosporiales</taxon>
        <taxon>Kineosporiaceae</taxon>
        <taxon>Kineococcus</taxon>
    </lineage>
</organism>
<dbReference type="Pfam" id="PF00929">
    <property type="entry name" value="RNase_T"/>
    <property type="match status" value="1"/>
</dbReference>
<evidence type="ECO:0000256" key="3">
    <source>
        <dbReference type="ARBA" id="ARBA00022839"/>
    </source>
</evidence>
<dbReference type="InterPro" id="IPR036397">
    <property type="entry name" value="RNaseH_sf"/>
</dbReference>
<sequence>MLGYAVIDVETTGFHANGTDRVVEVAVVQVDPGGAVEEEWHTLLNPHRDMGPQHIHRIRAAEAAAAPTFDQIMGHLVDRLAGRVLVAHNLPFDVRFIDAEFRRAGVRAPVVEAPGLCTMELSDQYLFADGRSLTACAQAAGISHVDAHMALADAHTAAALLRHCLRCAEPGAAWTSFYRRAASAPWLGVIPAHRTAREAHRRPVAHRTPPHQIDAASTRAVRLPLGSSIVLTGQMRYSREEYVEMAERAGFRVAERVTKKVDAVVAADPDSLSGKARRARQYGIPVISEESFGALLSQPLPT</sequence>
<dbReference type="EMBL" id="JBGFTU010000001">
    <property type="protein sequence ID" value="MEZ0163402.1"/>
    <property type="molecule type" value="Genomic_DNA"/>
</dbReference>
<dbReference type="InterPro" id="IPR036420">
    <property type="entry name" value="BRCT_dom_sf"/>
</dbReference>
<keyword evidence="3 6" id="KW-0269">Exonuclease</keyword>
<dbReference type="GO" id="GO:0004527">
    <property type="term" value="F:exonuclease activity"/>
    <property type="evidence" value="ECO:0007669"/>
    <property type="project" value="UniProtKB-KW"/>
</dbReference>
<dbReference type="Gene3D" id="3.40.50.10190">
    <property type="entry name" value="BRCT domain"/>
    <property type="match status" value="1"/>
</dbReference>
<feature type="domain" description="Exonuclease" evidence="5">
    <location>
        <begin position="3"/>
        <end position="170"/>
    </location>
</feature>
<dbReference type="SUPFAM" id="SSF53098">
    <property type="entry name" value="Ribonuclease H-like"/>
    <property type="match status" value="1"/>
</dbReference>
<dbReference type="InterPro" id="IPR001357">
    <property type="entry name" value="BRCT_dom"/>
</dbReference>
<dbReference type="InterPro" id="IPR012337">
    <property type="entry name" value="RNaseH-like_sf"/>
</dbReference>
<comment type="caution">
    <text evidence="6">The sequence shown here is derived from an EMBL/GenBank/DDBJ whole genome shotgun (WGS) entry which is preliminary data.</text>
</comment>
<evidence type="ECO:0000259" key="5">
    <source>
        <dbReference type="SMART" id="SM00479"/>
    </source>
</evidence>
<dbReference type="CDD" id="cd06127">
    <property type="entry name" value="DEDDh"/>
    <property type="match status" value="1"/>
</dbReference>
<protein>
    <submittedName>
        <fullName evidence="6">Exonuclease domain-containing protein</fullName>
    </submittedName>
</protein>
<reference evidence="6 7" key="1">
    <citation type="submission" date="2024-07" db="EMBL/GenBank/DDBJ databases">
        <authorList>
            <person name="Thanompreechachai J."/>
            <person name="Duangmal K."/>
        </authorList>
    </citation>
    <scope>NUCLEOTIDE SEQUENCE [LARGE SCALE GENOMIC DNA]</scope>
    <source>
        <strain evidence="6 7">LSe6-4</strain>
    </source>
</reference>
<evidence type="ECO:0000313" key="7">
    <source>
        <dbReference type="Proteomes" id="UP001565927"/>
    </source>
</evidence>
<name>A0ABV4GXT4_9ACTN</name>
<dbReference type="Proteomes" id="UP001565927">
    <property type="component" value="Unassembled WGS sequence"/>
</dbReference>
<dbReference type="SMART" id="SM00479">
    <property type="entry name" value="EXOIII"/>
    <property type="match status" value="1"/>
</dbReference>
<dbReference type="PANTHER" id="PTHR30231">
    <property type="entry name" value="DNA POLYMERASE III SUBUNIT EPSILON"/>
    <property type="match status" value="1"/>
</dbReference>
<dbReference type="CDD" id="cd17748">
    <property type="entry name" value="BRCT_DNA_ligase_like"/>
    <property type="match status" value="1"/>
</dbReference>
<keyword evidence="1" id="KW-0540">Nuclease</keyword>
<dbReference type="SMART" id="SM00292">
    <property type="entry name" value="BRCT"/>
    <property type="match status" value="1"/>
</dbReference>
<keyword evidence="7" id="KW-1185">Reference proteome</keyword>
<dbReference type="RefSeq" id="WP_370439649.1">
    <property type="nucleotide sequence ID" value="NZ_JBGFTU010000001.1"/>
</dbReference>
<dbReference type="Gene3D" id="3.30.420.10">
    <property type="entry name" value="Ribonuclease H-like superfamily/Ribonuclease H"/>
    <property type="match status" value="1"/>
</dbReference>
<feature type="domain" description="BRCT" evidence="4">
    <location>
        <begin position="221"/>
        <end position="299"/>
    </location>
</feature>
<accession>A0ABV4GXT4</accession>
<proteinExistence type="predicted"/>
<dbReference type="Pfam" id="PF00533">
    <property type="entry name" value="BRCT"/>
    <property type="match status" value="1"/>
</dbReference>
<dbReference type="SUPFAM" id="SSF52113">
    <property type="entry name" value="BRCT domain"/>
    <property type="match status" value="1"/>
</dbReference>
<evidence type="ECO:0000313" key="6">
    <source>
        <dbReference type="EMBL" id="MEZ0163402.1"/>
    </source>
</evidence>
<evidence type="ECO:0000259" key="4">
    <source>
        <dbReference type="SMART" id="SM00292"/>
    </source>
</evidence>
<evidence type="ECO:0000256" key="1">
    <source>
        <dbReference type="ARBA" id="ARBA00022722"/>
    </source>
</evidence>